<protein>
    <submittedName>
        <fullName evidence="1">Uncharacterized protein</fullName>
    </submittedName>
</protein>
<proteinExistence type="predicted"/>
<dbReference type="AlphaFoldDB" id="A0A5J4UDA0"/>
<accession>A0A5J4UDA0</accession>
<sequence>MATIYDKLNILNIRLLLHKRIRILGGVQGLYSFPQTLVVLNGCGAFVFNLGPRLDDSEVEIVSRLYKIAQKSKEIANQAMFSETGKHISTAPFHAQIVNVRNLTDSKGQPKLWSMLSLPKKRQFYTYDSETSALPTDSIVLNQSYKVQLEEEMKLPPISGTDLATVAGIYLKHRQSDLIRTATVFGQQIRLIAQAYAPTLIVDATPLGFNQFGIVGDQEVLIYIKMALNIFLYALLVRIRYLEDFTTITLEKCIPTWNN</sequence>
<dbReference type="Proteomes" id="UP000324800">
    <property type="component" value="Unassembled WGS sequence"/>
</dbReference>
<name>A0A5J4UDA0_9EUKA</name>
<dbReference type="EMBL" id="SNRW01017031">
    <property type="protein sequence ID" value="KAA6368756.1"/>
    <property type="molecule type" value="Genomic_DNA"/>
</dbReference>
<comment type="caution">
    <text evidence="1">The sequence shown here is derived from an EMBL/GenBank/DDBJ whole genome shotgun (WGS) entry which is preliminary data.</text>
</comment>
<evidence type="ECO:0000313" key="1">
    <source>
        <dbReference type="EMBL" id="KAA6368756.1"/>
    </source>
</evidence>
<gene>
    <name evidence="1" type="ORF">EZS28_035717</name>
</gene>
<reference evidence="1 2" key="1">
    <citation type="submission" date="2019-03" db="EMBL/GenBank/DDBJ databases">
        <title>Single cell metagenomics reveals metabolic interactions within the superorganism composed of flagellate Streblomastix strix and complex community of Bacteroidetes bacteria on its surface.</title>
        <authorList>
            <person name="Treitli S.C."/>
            <person name="Kolisko M."/>
            <person name="Husnik F."/>
            <person name="Keeling P."/>
            <person name="Hampl V."/>
        </authorList>
    </citation>
    <scope>NUCLEOTIDE SEQUENCE [LARGE SCALE GENOMIC DNA]</scope>
    <source>
        <strain evidence="1">ST1C</strain>
    </source>
</reference>
<evidence type="ECO:0000313" key="2">
    <source>
        <dbReference type="Proteomes" id="UP000324800"/>
    </source>
</evidence>
<organism evidence="1 2">
    <name type="scientific">Streblomastix strix</name>
    <dbReference type="NCBI Taxonomy" id="222440"/>
    <lineage>
        <taxon>Eukaryota</taxon>
        <taxon>Metamonada</taxon>
        <taxon>Preaxostyla</taxon>
        <taxon>Oxymonadida</taxon>
        <taxon>Streblomastigidae</taxon>
        <taxon>Streblomastix</taxon>
    </lineage>
</organism>